<dbReference type="InterPro" id="IPR036291">
    <property type="entry name" value="NAD(P)-bd_dom_sf"/>
</dbReference>
<evidence type="ECO:0000256" key="3">
    <source>
        <dbReference type="ARBA" id="ARBA00023027"/>
    </source>
</evidence>
<dbReference type="InterPro" id="IPR006139">
    <property type="entry name" value="D-isomer_2_OHA_DH_cat_dom"/>
</dbReference>
<dbReference type="InterPro" id="IPR006140">
    <property type="entry name" value="D-isomer_DH_NAD-bd"/>
</dbReference>
<accession>A0A974NGK2</accession>
<dbReference type="CDD" id="cd12156">
    <property type="entry name" value="HPPR"/>
    <property type="match status" value="1"/>
</dbReference>
<proteinExistence type="inferred from homology"/>
<dbReference type="AlphaFoldDB" id="A0A974NGK2"/>
<sequence length="314" mass="34253">MNSAAVVLITSKVTKSLHANIENNYKTYHLWEQPDQQAFLEQHGHEITAVATSAVYGASTTLMSALPNLKIVVSYGVGYDALDINYAKQHGICVTNTPDVLNDCVADTALALLLDCARYISYSDRYIRSGQWKSRSVRLGHKIGDKTCGIVGLGRIGKAIAKRAEAFDMKIAYYGRHQQSDVNYDYYNDLQALAKASDFLVLALPATNETNHIINEQVLAALGAKGFLINIARGSVVDEQALVKALQQGVIAGAGLDVFEHEPNTPKELWQMDNVVMTPHIGSSTYETREAMSDLVFANLTSFLEGKGAITPVV</sequence>
<dbReference type="KEGG" id="eaz:JHT90_03275"/>
<dbReference type="InterPro" id="IPR050223">
    <property type="entry name" value="D-isomer_2-hydroxyacid_DH"/>
</dbReference>
<evidence type="ECO:0000256" key="4">
    <source>
        <dbReference type="RuleBase" id="RU003719"/>
    </source>
</evidence>
<name>A0A974NGK2_9GAMM</name>
<dbReference type="GO" id="GO:0030267">
    <property type="term" value="F:glyoxylate reductase (NADPH) activity"/>
    <property type="evidence" value="ECO:0007669"/>
    <property type="project" value="TreeGrafter"/>
</dbReference>
<evidence type="ECO:0000313" key="7">
    <source>
        <dbReference type="EMBL" id="QQP86278.1"/>
    </source>
</evidence>
<dbReference type="Pfam" id="PF02826">
    <property type="entry name" value="2-Hacid_dh_C"/>
    <property type="match status" value="1"/>
</dbReference>
<dbReference type="FunFam" id="3.40.50.720:FF:000213">
    <property type="entry name" value="Putative 2-hydroxyacid dehydrogenase"/>
    <property type="match status" value="1"/>
</dbReference>
<dbReference type="SUPFAM" id="SSF51735">
    <property type="entry name" value="NAD(P)-binding Rossmann-fold domains"/>
    <property type="match status" value="1"/>
</dbReference>
<dbReference type="GO" id="GO:0005829">
    <property type="term" value="C:cytosol"/>
    <property type="evidence" value="ECO:0007669"/>
    <property type="project" value="TreeGrafter"/>
</dbReference>
<dbReference type="Gene3D" id="3.40.50.720">
    <property type="entry name" value="NAD(P)-binding Rossmann-like Domain"/>
    <property type="match status" value="2"/>
</dbReference>
<reference evidence="7 8" key="1">
    <citation type="submission" date="2021-01" db="EMBL/GenBank/DDBJ databases">
        <title>Entomomonas sp. F2A isolated from a house cricket (Acheta domesticus).</title>
        <authorList>
            <person name="Spergser J."/>
            <person name="Busse H.-J."/>
        </authorList>
    </citation>
    <scope>NUCLEOTIDE SEQUENCE [LARGE SCALE GENOMIC DNA]</scope>
    <source>
        <strain evidence="7 8">F2A</strain>
    </source>
</reference>
<feature type="domain" description="D-isomer specific 2-hydroxyacid dehydrogenase NAD-binding" evidence="6">
    <location>
        <begin position="110"/>
        <end position="282"/>
    </location>
</feature>
<dbReference type="EMBL" id="CP067393">
    <property type="protein sequence ID" value="QQP86278.1"/>
    <property type="molecule type" value="Genomic_DNA"/>
</dbReference>
<dbReference type="GO" id="GO:0016618">
    <property type="term" value="F:hydroxypyruvate reductase [NAD(P)H] activity"/>
    <property type="evidence" value="ECO:0007669"/>
    <property type="project" value="TreeGrafter"/>
</dbReference>
<evidence type="ECO:0000256" key="1">
    <source>
        <dbReference type="ARBA" id="ARBA00022857"/>
    </source>
</evidence>
<dbReference type="Pfam" id="PF00389">
    <property type="entry name" value="2-Hacid_dh"/>
    <property type="match status" value="1"/>
</dbReference>
<dbReference type="Proteomes" id="UP000595278">
    <property type="component" value="Chromosome"/>
</dbReference>
<evidence type="ECO:0000259" key="5">
    <source>
        <dbReference type="Pfam" id="PF00389"/>
    </source>
</evidence>
<feature type="domain" description="D-isomer specific 2-hydroxyacid dehydrogenase catalytic" evidence="5">
    <location>
        <begin position="7"/>
        <end position="313"/>
    </location>
</feature>
<evidence type="ECO:0000313" key="8">
    <source>
        <dbReference type="Proteomes" id="UP000595278"/>
    </source>
</evidence>
<keyword evidence="3" id="KW-0520">NAD</keyword>
<gene>
    <name evidence="7" type="ORF">JHT90_03275</name>
</gene>
<evidence type="ECO:0000259" key="6">
    <source>
        <dbReference type="Pfam" id="PF02826"/>
    </source>
</evidence>
<evidence type="ECO:0000256" key="2">
    <source>
        <dbReference type="ARBA" id="ARBA00023002"/>
    </source>
</evidence>
<comment type="similarity">
    <text evidence="4">Belongs to the D-isomer specific 2-hydroxyacid dehydrogenase family.</text>
</comment>
<protein>
    <submittedName>
        <fullName evidence="7">2-hydroxyacid dehydrogenase</fullName>
    </submittedName>
</protein>
<keyword evidence="8" id="KW-1185">Reference proteome</keyword>
<dbReference type="PANTHER" id="PTHR10996">
    <property type="entry name" value="2-HYDROXYACID DEHYDROGENASE-RELATED"/>
    <property type="match status" value="1"/>
</dbReference>
<dbReference type="PANTHER" id="PTHR10996:SF178">
    <property type="entry name" value="2-HYDROXYACID DEHYDROGENASE YGL185C-RELATED"/>
    <property type="match status" value="1"/>
</dbReference>
<dbReference type="RefSeq" id="WP_201094033.1">
    <property type="nucleotide sequence ID" value="NZ_CP067393.1"/>
</dbReference>
<keyword evidence="2 4" id="KW-0560">Oxidoreductase</keyword>
<dbReference type="SUPFAM" id="SSF52283">
    <property type="entry name" value="Formate/glycerate dehydrogenase catalytic domain-like"/>
    <property type="match status" value="1"/>
</dbReference>
<dbReference type="GO" id="GO:0051287">
    <property type="term" value="F:NAD binding"/>
    <property type="evidence" value="ECO:0007669"/>
    <property type="project" value="InterPro"/>
</dbReference>
<organism evidence="7 8">
    <name type="scientific">Entomomonas asaccharolytica</name>
    <dbReference type="NCBI Taxonomy" id="2785331"/>
    <lineage>
        <taxon>Bacteria</taxon>
        <taxon>Pseudomonadati</taxon>
        <taxon>Pseudomonadota</taxon>
        <taxon>Gammaproteobacteria</taxon>
        <taxon>Pseudomonadales</taxon>
        <taxon>Pseudomonadaceae</taxon>
        <taxon>Entomomonas</taxon>
    </lineage>
</organism>
<keyword evidence="1" id="KW-0521">NADP</keyword>